<proteinExistence type="predicted"/>
<protein>
    <recommendedName>
        <fullName evidence="3">Type 1 periplasmic binding fold superfamily protein</fullName>
    </recommendedName>
</protein>
<comment type="caution">
    <text evidence="1">The sequence shown here is derived from an EMBL/GenBank/DDBJ whole genome shotgun (WGS) entry which is preliminary data.</text>
</comment>
<dbReference type="PROSITE" id="PS51257">
    <property type="entry name" value="PROKAR_LIPOPROTEIN"/>
    <property type="match status" value="1"/>
</dbReference>
<evidence type="ECO:0000313" key="2">
    <source>
        <dbReference type="Proteomes" id="UP001598019"/>
    </source>
</evidence>
<sequence>MKKYLPILFAALLFTSCKKEEEIEPTDDNELITRVELKFTDVAAKTTLTYTFQDKDGDPKTAPEKFDKIVLNKGVTYSVSVGVYDDTKSPVKDITQEIDEESDVHLFVYKTTPAALLTTTILDKDKNGLPIGLSSSILTQSTAGTGKLNLLLKHQPELNGVKVKTGQEAGGSTDIDLSFDVEVK</sequence>
<accession>A0ABW6DIB2</accession>
<keyword evidence="2" id="KW-1185">Reference proteome</keyword>
<gene>
    <name evidence="1" type="ORF">SKC37_07235</name>
</gene>
<dbReference type="Proteomes" id="UP001598019">
    <property type="component" value="Unassembled WGS sequence"/>
</dbReference>
<evidence type="ECO:0000313" key="1">
    <source>
        <dbReference type="EMBL" id="MFD3408444.1"/>
    </source>
</evidence>
<dbReference type="RefSeq" id="WP_377980833.1">
    <property type="nucleotide sequence ID" value="NZ_JBBKXX010000002.1"/>
</dbReference>
<organism evidence="1 2">
    <name type="scientific">Aquirufa esocilacus</name>
    <dbReference type="NCBI Taxonomy" id="3096513"/>
    <lineage>
        <taxon>Bacteria</taxon>
        <taxon>Pseudomonadati</taxon>
        <taxon>Bacteroidota</taxon>
        <taxon>Cytophagia</taxon>
        <taxon>Cytophagales</taxon>
        <taxon>Flectobacillaceae</taxon>
        <taxon>Aquirufa</taxon>
    </lineage>
</organism>
<name>A0ABW6DIB2_9BACT</name>
<dbReference type="EMBL" id="JBBKXX010000002">
    <property type="protein sequence ID" value="MFD3408444.1"/>
    <property type="molecule type" value="Genomic_DNA"/>
</dbReference>
<evidence type="ECO:0008006" key="3">
    <source>
        <dbReference type="Google" id="ProtNLM"/>
    </source>
</evidence>
<reference evidence="1 2" key="1">
    <citation type="submission" date="2024-03" db="EMBL/GenBank/DDBJ databases">
        <title>Aquirufa genome sequencing.</title>
        <authorList>
            <person name="Pitt A."/>
            <person name="Hahn M.W."/>
        </authorList>
    </citation>
    <scope>NUCLEOTIDE SEQUENCE [LARGE SCALE GENOMIC DNA]</scope>
    <source>
        <strain evidence="1 2">HETE-83D</strain>
    </source>
</reference>